<comment type="caution">
    <text evidence="1">The sequence shown here is derived from an EMBL/GenBank/DDBJ whole genome shotgun (WGS) entry which is preliminary data.</text>
</comment>
<accession>A0A919F5G7</accession>
<reference evidence="1" key="2">
    <citation type="submission" date="2020-09" db="EMBL/GenBank/DDBJ databases">
        <authorList>
            <person name="Sun Q."/>
            <person name="Ohkuma M."/>
        </authorList>
    </citation>
    <scope>NUCLEOTIDE SEQUENCE</scope>
    <source>
        <strain evidence="1">JCM 13306</strain>
    </source>
</reference>
<organism evidence="1 2">
    <name type="scientific">Xanthomonas boreopolis</name>
    <dbReference type="NCBI Taxonomy" id="86183"/>
    <lineage>
        <taxon>Bacteria</taxon>
        <taxon>Pseudomonadati</taxon>
        <taxon>Pseudomonadota</taxon>
        <taxon>Gammaproteobacteria</taxon>
        <taxon>Lysobacterales</taxon>
        <taxon>Lysobacteraceae</taxon>
        <taxon>Xanthomonas</taxon>
    </lineage>
</organism>
<evidence type="ECO:0000313" key="2">
    <source>
        <dbReference type="Proteomes" id="UP000623958"/>
    </source>
</evidence>
<name>A0A919F5G7_9XANT</name>
<reference evidence="1" key="1">
    <citation type="journal article" date="2014" name="Int. J. Syst. Evol. Microbiol.">
        <title>Complete genome sequence of Corynebacterium casei LMG S-19264T (=DSM 44701T), isolated from a smear-ripened cheese.</title>
        <authorList>
            <consortium name="US DOE Joint Genome Institute (JGI-PGF)"/>
            <person name="Walter F."/>
            <person name="Albersmeier A."/>
            <person name="Kalinowski J."/>
            <person name="Ruckert C."/>
        </authorList>
    </citation>
    <scope>NUCLEOTIDE SEQUENCE</scope>
    <source>
        <strain evidence="1">JCM 13306</strain>
    </source>
</reference>
<keyword evidence="2" id="KW-1185">Reference proteome</keyword>
<gene>
    <name evidence="1" type="ORF">GCM10009090_04040</name>
</gene>
<evidence type="ECO:0000313" key="1">
    <source>
        <dbReference type="EMBL" id="GHH47498.1"/>
    </source>
</evidence>
<dbReference type="AlphaFoldDB" id="A0A919F5G7"/>
<dbReference type="RefSeq" id="WP_434028446.1">
    <property type="nucleotide sequence ID" value="NZ_BNBA01000002.1"/>
</dbReference>
<dbReference type="Proteomes" id="UP000623958">
    <property type="component" value="Unassembled WGS sequence"/>
</dbReference>
<sequence>MHQHLRGPSPALSGPALSIAVYASLDYRRHYADLLSRHPQPRQAMAELGLFRFWLACRARRPGLPGATPAGDVLFDPARPPRGWPLPLHLQDCDVQDELGAGIVHLVESRFDLYDRFFSLGRHAEDPLGLDAVSLALACQLFTQPPPAILERLRRESRQLFDQLTRIPAGTA</sequence>
<dbReference type="EMBL" id="BNBA01000002">
    <property type="protein sequence ID" value="GHH47498.1"/>
    <property type="molecule type" value="Genomic_DNA"/>
</dbReference>
<protein>
    <submittedName>
        <fullName evidence="1">Uncharacterized protein</fullName>
    </submittedName>
</protein>
<proteinExistence type="predicted"/>